<dbReference type="STRING" id="110505.ACT16_10060"/>
<protein>
    <submittedName>
        <fullName evidence="1">Uncharacterized protein</fullName>
    </submittedName>
</protein>
<dbReference type="SUPFAM" id="SSF55961">
    <property type="entry name" value="Bet v1-like"/>
    <property type="match status" value="1"/>
</dbReference>
<dbReference type="OrthoDB" id="72630at2"/>
<keyword evidence="2" id="KW-1185">Reference proteome</keyword>
<dbReference type="Proteomes" id="UP000595446">
    <property type="component" value="Chromosome"/>
</dbReference>
<dbReference type="RefSeq" id="WP_048891338.1">
    <property type="nucleotide sequence ID" value="NZ_AP024237.1"/>
</dbReference>
<name>A0A2G8B3N2_9MYCO</name>
<dbReference type="Gene3D" id="3.30.530.20">
    <property type="match status" value="1"/>
</dbReference>
<evidence type="ECO:0000313" key="2">
    <source>
        <dbReference type="Proteomes" id="UP000595446"/>
    </source>
</evidence>
<sequence>MNWCLRKTEHTLSQEVPAAPSQVRAFYADLQNIRLVHPLIVAIRPQARLETTDGYTQAYRITDRIPLGKMVVRISYRARIHVPTHGEVITEARQFPGVRLHGTVAFERFDAGTRVVERLCITAPRPLARLTIRQALDAHVAMLSAICRHFQSPP</sequence>
<reference evidence="1 2" key="1">
    <citation type="submission" date="2020-12" db="EMBL/GenBank/DDBJ databases">
        <title>Complete genome sequence of Mycobacterium heckeshornense JCM 15655T, closely related to a pathogenic non-tuberculous mycobacterial species Mycobacterium xenopi.</title>
        <authorList>
            <person name="Yoshida M."/>
            <person name="Fukano H."/>
            <person name="Asakura T."/>
            <person name="Suzuki M."/>
            <person name="Hoshino Y."/>
        </authorList>
    </citation>
    <scope>NUCLEOTIDE SEQUENCE [LARGE SCALE GENOMIC DNA]</scope>
    <source>
        <strain evidence="1 2">JCM 15655</strain>
    </source>
</reference>
<gene>
    <name evidence="1" type="ORF">MHEC_47740</name>
</gene>
<dbReference type="EMBL" id="AP024237">
    <property type="protein sequence ID" value="BCO38341.1"/>
    <property type="molecule type" value="Genomic_DNA"/>
</dbReference>
<dbReference type="InterPro" id="IPR023393">
    <property type="entry name" value="START-like_dom_sf"/>
</dbReference>
<dbReference type="AlphaFoldDB" id="A0A2G8B3N2"/>
<proteinExistence type="predicted"/>
<accession>A0A2G8B3N2</accession>
<dbReference type="CDD" id="cd07812">
    <property type="entry name" value="SRPBCC"/>
    <property type="match status" value="1"/>
</dbReference>
<evidence type="ECO:0000313" key="1">
    <source>
        <dbReference type="EMBL" id="BCO38341.1"/>
    </source>
</evidence>
<organism evidence="1 2">
    <name type="scientific">Mycobacterium heckeshornense</name>
    <dbReference type="NCBI Taxonomy" id="110505"/>
    <lineage>
        <taxon>Bacteria</taxon>
        <taxon>Bacillati</taxon>
        <taxon>Actinomycetota</taxon>
        <taxon>Actinomycetes</taxon>
        <taxon>Mycobacteriales</taxon>
        <taxon>Mycobacteriaceae</taxon>
        <taxon>Mycobacterium</taxon>
    </lineage>
</organism>